<dbReference type="InterPro" id="IPR015720">
    <property type="entry name" value="Emp24-like"/>
</dbReference>
<comment type="similarity">
    <text evidence="4 9">Belongs to the EMP24/GP25L family.</text>
</comment>
<evidence type="ECO:0000256" key="6">
    <source>
        <dbReference type="ARBA" id="ARBA00022729"/>
    </source>
</evidence>
<feature type="signal peptide" evidence="11">
    <location>
        <begin position="1"/>
        <end position="19"/>
    </location>
</feature>
<feature type="chain" id="PRO_5045626537" evidence="11">
    <location>
        <begin position="20"/>
        <end position="259"/>
    </location>
</feature>
<keyword evidence="8 10" id="KW-0472">Membrane</keyword>
<keyword evidence="14" id="KW-1185">Reference proteome</keyword>
<dbReference type="Pfam" id="PF01105">
    <property type="entry name" value="EMP24_GP25L"/>
    <property type="match status" value="1"/>
</dbReference>
<dbReference type="SUPFAM" id="SSF101576">
    <property type="entry name" value="Supernatant protein factor (SPF), C-terminal domain"/>
    <property type="match status" value="1"/>
</dbReference>
<dbReference type="InterPro" id="IPR036598">
    <property type="entry name" value="GOLD_dom_sf"/>
</dbReference>
<dbReference type="InterPro" id="IPR009038">
    <property type="entry name" value="GOLD_dom"/>
</dbReference>
<dbReference type="PANTHER" id="PTHR22811">
    <property type="entry name" value="TRANSMEMBRANE EMP24 DOMAIN-CONTAINING PROTEIN"/>
    <property type="match status" value="1"/>
</dbReference>
<feature type="domain" description="GOLD" evidence="12">
    <location>
        <begin position="37"/>
        <end position="141"/>
    </location>
</feature>
<evidence type="ECO:0000256" key="9">
    <source>
        <dbReference type="RuleBase" id="RU003827"/>
    </source>
</evidence>
<organism evidence="13 14">
    <name type="scientific">Oikopleura dioica</name>
    <name type="common">Tunicate</name>
    <dbReference type="NCBI Taxonomy" id="34765"/>
    <lineage>
        <taxon>Eukaryota</taxon>
        <taxon>Metazoa</taxon>
        <taxon>Chordata</taxon>
        <taxon>Tunicata</taxon>
        <taxon>Appendicularia</taxon>
        <taxon>Copelata</taxon>
        <taxon>Oikopleuridae</taxon>
        <taxon>Oikopleura</taxon>
    </lineage>
</organism>
<feature type="transmembrane region" description="Helical" evidence="10">
    <location>
        <begin position="226"/>
        <end position="250"/>
    </location>
</feature>
<evidence type="ECO:0000256" key="8">
    <source>
        <dbReference type="ARBA" id="ARBA00023136"/>
    </source>
</evidence>
<protein>
    <submittedName>
        <fullName evidence="13">Oidioi.mRNA.OKI2018_I69.chr2.g5764.t1.cds</fullName>
    </submittedName>
</protein>
<evidence type="ECO:0000256" key="3">
    <source>
        <dbReference type="ARBA" id="ARBA00004619"/>
    </source>
</evidence>
<gene>
    <name evidence="13" type="ORF">OKIOD_LOCUS14529</name>
</gene>
<reference evidence="13 14" key="1">
    <citation type="submission" date="2021-04" db="EMBL/GenBank/DDBJ databases">
        <authorList>
            <person name="Bliznina A."/>
        </authorList>
    </citation>
    <scope>NUCLEOTIDE SEQUENCE [LARGE SCALE GENOMIC DNA]</scope>
</reference>
<evidence type="ECO:0000256" key="1">
    <source>
        <dbReference type="ARBA" id="ARBA00004115"/>
    </source>
</evidence>
<evidence type="ECO:0000256" key="10">
    <source>
        <dbReference type="SAM" id="Phobius"/>
    </source>
</evidence>
<evidence type="ECO:0000259" key="12">
    <source>
        <dbReference type="PROSITE" id="PS50866"/>
    </source>
</evidence>
<evidence type="ECO:0000256" key="7">
    <source>
        <dbReference type="ARBA" id="ARBA00022989"/>
    </source>
</evidence>
<evidence type="ECO:0000256" key="5">
    <source>
        <dbReference type="ARBA" id="ARBA00022692"/>
    </source>
</evidence>
<keyword evidence="5 9" id="KW-0812">Transmembrane</keyword>
<evidence type="ECO:0000313" key="13">
    <source>
        <dbReference type="EMBL" id="CAG5111457.1"/>
    </source>
</evidence>
<dbReference type="EMBL" id="OU015567">
    <property type="protein sequence ID" value="CAG5111457.1"/>
    <property type="molecule type" value="Genomic_DNA"/>
</dbReference>
<evidence type="ECO:0000256" key="2">
    <source>
        <dbReference type="ARBA" id="ARBA00004151"/>
    </source>
</evidence>
<keyword evidence="6 11" id="KW-0732">Signal</keyword>
<comment type="subcellular location">
    <subcellularLocation>
        <location evidence="1">Endoplasmic reticulum membrane</location>
        <topology evidence="1">Single-pass type I membrane protein</topology>
    </subcellularLocation>
    <subcellularLocation>
        <location evidence="2">Endoplasmic reticulum-Golgi intermediate compartment membrane</location>
        <topology evidence="2">Single-pass type I membrane protein</topology>
    </subcellularLocation>
    <subcellularLocation>
        <location evidence="3">Golgi apparatus</location>
        <location evidence="3">cis-Golgi network membrane</location>
        <topology evidence="3">Single-pass type I membrane protein</topology>
    </subcellularLocation>
    <subcellularLocation>
        <location evidence="9">Membrane</location>
        <topology evidence="9">Single-pass type I membrane protein</topology>
    </subcellularLocation>
</comment>
<name>A0ABN7T5M4_OIKDI</name>
<evidence type="ECO:0000256" key="11">
    <source>
        <dbReference type="SAM" id="SignalP"/>
    </source>
</evidence>
<evidence type="ECO:0000313" key="14">
    <source>
        <dbReference type="Proteomes" id="UP001158576"/>
    </source>
</evidence>
<dbReference type="PROSITE" id="PS50866">
    <property type="entry name" value="GOLD"/>
    <property type="match status" value="1"/>
</dbReference>
<dbReference type="SMART" id="SM01190">
    <property type="entry name" value="EMP24_GP25L"/>
    <property type="match status" value="1"/>
</dbReference>
<dbReference type="Proteomes" id="UP001158576">
    <property type="component" value="Chromosome 2"/>
</dbReference>
<sequence length="259" mass="30551">MRILFLFVFAVNGNDQSKAKEPLHDENDPTKDMTEEQKFAHELLSLFNFPMYTVIVPAGKTECYYHATNETFHFEYTVEGGGSLDIRFEAFDHKEESLVKIDKNTTGYHLFKMTEMAPTKFCFDNSFSIMTDKKVHFELFPEIDMDEWDMYMKEYTSFRKEIEEDKANGDIDSLYHTGHPEWDNIHVQSNDMRKKLRKCLRILDHMRSFSHIDEALMENKEKRLNFWSFLLSALIPAVSIGQVVFVRMLFNPKTKISSF</sequence>
<evidence type="ECO:0000256" key="4">
    <source>
        <dbReference type="ARBA" id="ARBA00007104"/>
    </source>
</evidence>
<accession>A0ABN7T5M4</accession>
<keyword evidence="7 10" id="KW-1133">Transmembrane helix</keyword>
<proteinExistence type="inferred from homology"/>